<dbReference type="GO" id="GO:0000822">
    <property type="term" value="F:inositol hexakisphosphate binding"/>
    <property type="evidence" value="ECO:0007669"/>
    <property type="project" value="TreeGrafter"/>
</dbReference>
<protein>
    <submittedName>
        <fullName evidence="8">EXS domain-containing protein</fullName>
    </submittedName>
</protein>
<dbReference type="WBParaSite" id="HNAJ_0000611501-mRNA-1">
    <property type="protein sequence ID" value="HNAJ_0000611501-mRNA-1"/>
    <property type="gene ID" value="HNAJ_0000611501"/>
</dbReference>
<evidence type="ECO:0000313" key="8">
    <source>
        <dbReference type="WBParaSite" id="HNAJ_0000611501-mRNA-1"/>
    </source>
</evidence>
<dbReference type="AlphaFoldDB" id="A0A0R3TGC4"/>
<dbReference type="GO" id="GO:0005794">
    <property type="term" value="C:Golgi apparatus"/>
    <property type="evidence" value="ECO:0007669"/>
    <property type="project" value="TreeGrafter"/>
</dbReference>
<dbReference type="PROSITE" id="PS51380">
    <property type="entry name" value="EXS"/>
    <property type="match status" value="1"/>
</dbReference>
<accession>A0A0R3TGC4</accession>
<evidence type="ECO:0000313" key="7">
    <source>
        <dbReference type="Proteomes" id="UP000278807"/>
    </source>
</evidence>
<dbReference type="PANTHER" id="PTHR10783:SF103">
    <property type="entry name" value="SOLUTE CARRIER FAMILY 53 MEMBER 1"/>
    <property type="match status" value="1"/>
</dbReference>
<dbReference type="EMBL" id="UZAE01006058">
    <property type="protein sequence ID" value="VDO01971.1"/>
    <property type="molecule type" value="Genomic_DNA"/>
</dbReference>
<evidence type="ECO:0000313" key="6">
    <source>
        <dbReference type="EMBL" id="VDO01971.1"/>
    </source>
</evidence>
<evidence type="ECO:0000256" key="1">
    <source>
        <dbReference type="ARBA" id="ARBA00004141"/>
    </source>
</evidence>
<keyword evidence="4" id="KW-0472">Membrane</keyword>
<organism evidence="8">
    <name type="scientific">Rodentolepis nana</name>
    <name type="common">Dwarf tapeworm</name>
    <name type="synonym">Hymenolepis nana</name>
    <dbReference type="NCBI Taxonomy" id="102285"/>
    <lineage>
        <taxon>Eukaryota</taxon>
        <taxon>Metazoa</taxon>
        <taxon>Spiralia</taxon>
        <taxon>Lophotrochozoa</taxon>
        <taxon>Platyhelminthes</taxon>
        <taxon>Cestoda</taxon>
        <taxon>Eucestoda</taxon>
        <taxon>Cyclophyllidea</taxon>
        <taxon>Hymenolepididae</taxon>
        <taxon>Rodentolepis</taxon>
    </lineage>
</organism>
<name>A0A0R3TGC4_RODNA</name>
<dbReference type="InterPro" id="IPR004342">
    <property type="entry name" value="EXS_C"/>
</dbReference>
<dbReference type="Pfam" id="PF03124">
    <property type="entry name" value="EXS"/>
    <property type="match status" value="1"/>
</dbReference>
<dbReference type="GO" id="GO:0016036">
    <property type="term" value="P:cellular response to phosphate starvation"/>
    <property type="evidence" value="ECO:0007669"/>
    <property type="project" value="TreeGrafter"/>
</dbReference>
<gene>
    <name evidence="6" type="ORF">HNAJ_LOCUS6111</name>
</gene>
<feature type="domain" description="EXS" evidence="5">
    <location>
        <begin position="1"/>
        <end position="99"/>
    </location>
</feature>
<evidence type="ECO:0000256" key="3">
    <source>
        <dbReference type="ARBA" id="ARBA00022989"/>
    </source>
</evidence>
<keyword evidence="3" id="KW-1133">Transmembrane helix</keyword>
<dbReference type="STRING" id="102285.A0A0R3TGC4"/>
<dbReference type="GO" id="GO:0005886">
    <property type="term" value="C:plasma membrane"/>
    <property type="evidence" value="ECO:0007669"/>
    <property type="project" value="TreeGrafter"/>
</dbReference>
<dbReference type="GO" id="GO:0006817">
    <property type="term" value="P:phosphate ion transport"/>
    <property type="evidence" value="ECO:0007669"/>
    <property type="project" value="TreeGrafter"/>
</dbReference>
<reference evidence="6 7" key="2">
    <citation type="submission" date="2018-11" db="EMBL/GenBank/DDBJ databases">
        <authorList>
            <consortium name="Pathogen Informatics"/>
        </authorList>
    </citation>
    <scope>NUCLEOTIDE SEQUENCE [LARGE SCALE GENOMIC DNA]</scope>
</reference>
<dbReference type="OrthoDB" id="6281077at2759"/>
<keyword evidence="2" id="KW-0812">Transmembrane</keyword>
<keyword evidence="7" id="KW-1185">Reference proteome</keyword>
<evidence type="ECO:0000256" key="4">
    <source>
        <dbReference type="ARBA" id="ARBA00023136"/>
    </source>
</evidence>
<evidence type="ECO:0000259" key="5">
    <source>
        <dbReference type="PROSITE" id="PS51380"/>
    </source>
</evidence>
<sequence>MVLARALSSVCTTAWDLIMDWGLLDRNSKENPLLREELVYRFRAYYYGAIIEDVIIRFAWILPLVFRNFPQLVDTEIVLSVVMFAEVTRLVYFHLNGIE</sequence>
<proteinExistence type="predicted"/>
<evidence type="ECO:0000256" key="2">
    <source>
        <dbReference type="ARBA" id="ARBA00022692"/>
    </source>
</evidence>
<comment type="subcellular location">
    <subcellularLocation>
        <location evidence="1">Membrane</location>
        <topology evidence="1">Multi-pass membrane protein</topology>
    </subcellularLocation>
</comment>
<dbReference type="PANTHER" id="PTHR10783">
    <property type="entry name" value="XENOTROPIC AND POLYTROPIC RETROVIRUS RECEPTOR 1-RELATED"/>
    <property type="match status" value="1"/>
</dbReference>
<dbReference type="Proteomes" id="UP000278807">
    <property type="component" value="Unassembled WGS sequence"/>
</dbReference>
<reference evidence="8" key="1">
    <citation type="submission" date="2017-02" db="UniProtKB">
        <authorList>
            <consortium name="WormBaseParasite"/>
        </authorList>
    </citation>
    <scope>IDENTIFICATION</scope>
</reference>